<protein>
    <submittedName>
        <fullName evidence="2">Uncharacterized protein</fullName>
    </submittedName>
</protein>
<feature type="region of interest" description="Disordered" evidence="1">
    <location>
        <begin position="64"/>
        <end position="85"/>
    </location>
</feature>
<gene>
    <name evidence="2" type="ORF">F0U60_15740</name>
</gene>
<evidence type="ECO:0000313" key="3">
    <source>
        <dbReference type="Proteomes" id="UP001611383"/>
    </source>
</evidence>
<sequence length="85" mass="9480">MSTSFPYVSGWNGNPDVLIIRKSQLDALGEVARRSFEDKMLDHLAGFSPSLVSSDDIVKLINTRPESMEGGKPDRHLHSLEKLLQ</sequence>
<reference evidence="2 3" key="1">
    <citation type="submission" date="2019-08" db="EMBL/GenBank/DDBJ databases">
        <title>Archangium and Cystobacter genomes.</title>
        <authorList>
            <person name="Chen I.-C.K."/>
            <person name="Wielgoss S."/>
        </authorList>
    </citation>
    <scope>NUCLEOTIDE SEQUENCE [LARGE SCALE GENOMIC DNA]</scope>
    <source>
        <strain evidence="2 3">Cbm 6</strain>
    </source>
</reference>
<evidence type="ECO:0000313" key="2">
    <source>
        <dbReference type="EMBL" id="WNG45390.1"/>
    </source>
</evidence>
<proteinExistence type="predicted"/>
<dbReference type="RefSeq" id="WP_395820102.1">
    <property type="nucleotide sequence ID" value="NZ_CP043494.1"/>
</dbReference>
<keyword evidence="3" id="KW-1185">Reference proteome</keyword>
<feature type="compositionally biased region" description="Basic and acidic residues" evidence="1">
    <location>
        <begin position="66"/>
        <end position="85"/>
    </location>
</feature>
<name>A0ABY9WSG0_9BACT</name>
<dbReference type="Proteomes" id="UP001611383">
    <property type="component" value="Chromosome"/>
</dbReference>
<evidence type="ECO:0000256" key="1">
    <source>
        <dbReference type="SAM" id="MobiDB-lite"/>
    </source>
</evidence>
<organism evidence="2 3">
    <name type="scientific">Archangium minus</name>
    <dbReference type="NCBI Taxonomy" id="83450"/>
    <lineage>
        <taxon>Bacteria</taxon>
        <taxon>Pseudomonadati</taxon>
        <taxon>Myxococcota</taxon>
        <taxon>Myxococcia</taxon>
        <taxon>Myxococcales</taxon>
        <taxon>Cystobacterineae</taxon>
        <taxon>Archangiaceae</taxon>
        <taxon>Archangium</taxon>
    </lineage>
</organism>
<dbReference type="EMBL" id="CP043494">
    <property type="protein sequence ID" value="WNG45390.1"/>
    <property type="molecule type" value="Genomic_DNA"/>
</dbReference>
<accession>A0ABY9WSG0</accession>